<evidence type="ECO:0000313" key="5">
    <source>
        <dbReference type="Proteomes" id="UP000054217"/>
    </source>
</evidence>
<feature type="region of interest" description="Disordered" evidence="1">
    <location>
        <begin position="1"/>
        <end position="26"/>
    </location>
</feature>
<dbReference type="InParanoid" id="A0A0C3J5X8"/>
<evidence type="ECO:0000259" key="3">
    <source>
        <dbReference type="Pfam" id="PF07969"/>
    </source>
</evidence>
<sequence>MPKSQITSDDSVVGSNQNLSRTRTRRGTEETRKSLVLLISLVFPLVGFFHLTISSHLPKFYAVCSREGAKIYTVDDNNTVVQCLVVDHMFIVDTGSLAEDISSRWIAKLASPLSVRYINRGSIIVPGLTDSHAHILEYGASRQLFLGDTKSVEEIITLVRQYISVNADMYDNTSFIEGWGWDHLSWSVKEWPTADAFESDLVVRDRAVVLQSKDGHALWLSKRALELSAPLPREIEGGAIFRRENGEPTGVLLDSAQSLVKKPGLTERDLLRHFTMTIDDALSLGLTSIHDAGYRPVSLAFFERSIQTWQIRIYGMRHFDEKGPYQGNLSTPIINAGNGRLNVRSVKIFADGALRSGGAALCTPYWDNPEEKGFMRIEEQLLHDVVIQYLLDGWQVNVHAIGDCANKAVLDAFEDALQYVNVSALRPRLEHAQILTPDDVIRVGRLGVIASVQPTHVTSDMWYAEERLGPERVKGLYAFRSLHDNGGILAFGSDFPVEDMNPLAGFFAAITRLSPDGTSPKGSAGWFPEQRLSREQALRGMTINAAYASFAEDRLGSIVPGKLADFVVLLQNVMTIPIDRILKTKVLATVIDGRPVYGYI</sequence>
<dbReference type="Gene3D" id="3.10.310.70">
    <property type="match status" value="1"/>
</dbReference>
<dbReference type="PANTHER" id="PTHR22642:SF2">
    <property type="entry name" value="PROTEIN LONG AFTER FAR-RED 3"/>
    <property type="match status" value="1"/>
</dbReference>
<dbReference type="STRING" id="870435.A0A0C3J5X8"/>
<feature type="domain" description="Amidohydrolase 3" evidence="3">
    <location>
        <begin position="121"/>
        <end position="597"/>
    </location>
</feature>
<keyword evidence="2" id="KW-0812">Transmembrane</keyword>
<reference evidence="5" key="2">
    <citation type="submission" date="2015-01" db="EMBL/GenBank/DDBJ databases">
        <title>Evolutionary Origins and Diversification of the Mycorrhizal Mutualists.</title>
        <authorList>
            <consortium name="DOE Joint Genome Institute"/>
            <consortium name="Mycorrhizal Genomics Consortium"/>
            <person name="Kohler A."/>
            <person name="Kuo A."/>
            <person name="Nagy L.G."/>
            <person name="Floudas D."/>
            <person name="Copeland A."/>
            <person name="Barry K.W."/>
            <person name="Cichocki N."/>
            <person name="Veneault-Fourrey C."/>
            <person name="LaButti K."/>
            <person name="Lindquist E.A."/>
            <person name="Lipzen A."/>
            <person name="Lundell T."/>
            <person name="Morin E."/>
            <person name="Murat C."/>
            <person name="Riley R."/>
            <person name="Ohm R."/>
            <person name="Sun H."/>
            <person name="Tunlid A."/>
            <person name="Henrissat B."/>
            <person name="Grigoriev I.V."/>
            <person name="Hibbett D.S."/>
            <person name="Martin F."/>
        </authorList>
    </citation>
    <scope>NUCLEOTIDE SEQUENCE [LARGE SCALE GENOMIC DNA]</scope>
    <source>
        <strain evidence="5">Marx 270</strain>
    </source>
</reference>
<feature type="compositionally biased region" description="Polar residues" evidence="1">
    <location>
        <begin position="1"/>
        <end position="20"/>
    </location>
</feature>
<dbReference type="Proteomes" id="UP000054217">
    <property type="component" value="Unassembled WGS sequence"/>
</dbReference>
<dbReference type="GO" id="GO:0016810">
    <property type="term" value="F:hydrolase activity, acting on carbon-nitrogen (but not peptide) bonds"/>
    <property type="evidence" value="ECO:0007669"/>
    <property type="project" value="InterPro"/>
</dbReference>
<evidence type="ECO:0000256" key="2">
    <source>
        <dbReference type="SAM" id="Phobius"/>
    </source>
</evidence>
<dbReference type="HOGENOM" id="CLU_009942_1_1_1"/>
<dbReference type="InterPro" id="IPR032466">
    <property type="entry name" value="Metal_Hydrolase"/>
</dbReference>
<accession>A0A0C3J5X8</accession>
<evidence type="ECO:0000313" key="4">
    <source>
        <dbReference type="EMBL" id="KIO04463.1"/>
    </source>
</evidence>
<dbReference type="Gene3D" id="3.20.20.140">
    <property type="entry name" value="Metal-dependent hydrolases"/>
    <property type="match status" value="1"/>
</dbReference>
<reference evidence="4 5" key="1">
    <citation type="submission" date="2014-04" db="EMBL/GenBank/DDBJ databases">
        <authorList>
            <consortium name="DOE Joint Genome Institute"/>
            <person name="Kuo A."/>
            <person name="Kohler A."/>
            <person name="Costa M.D."/>
            <person name="Nagy L.G."/>
            <person name="Floudas D."/>
            <person name="Copeland A."/>
            <person name="Barry K.W."/>
            <person name="Cichocki N."/>
            <person name="Veneault-Fourrey C."/>
            <person name="LaButti K."/>
            <person name="Lindquist E.A."/>
            <person name="Lipzen A."/>
            <person name="Lundell T."/>
            <person name="Morin E."/>
            <person name="Murat C."/>
            <person name="Sun H."/>
            <person name="Tunlid A."/>
            <person name="Henrissat B."/>
            <person name="Grigoriev I.V."/>
            <person name="Hibbett D.S."/>
            <person name="Martin F."/>
            <person name="Nordberg H.P."/>
            <person name="Cantor M.N."/>
            <person name="Hua S.X."/>
        </authorList>
    </citation>
    <scope>NUCLEOTIDE SEQUENCE [LARGE SCALE GENOMIC DNA]</scope>
    <source>
        <strain evidence="4 5">Marx 270</strain>
    </source>
</reference>
<dbReference type="EMBL" id="KN831971">
    <property type="protein sequence ID" value="KIO04463.1"/>
    <property type="molecule type" value="Genomic_DNA"/>
</dbReference>
<keyword evidence="5" id="KW-1185">Reference proteome</keyword>
<dbReference type="CDD" id="cd01300">
    <property type="entry name" value="YtcJ_like"/>
    <property type="match status" value="1"/>
</dbReference>
<protein>
    <recommendedName>
        <fullName evidence="3">Amidohydrolase 3 domain-containing protein</fullName>
    </recommendedName>
</protein>
<dbReference type="Gene3D" id="2.30.40.10">
    <property type="entry name" value="Urease, subunit C, domain 1"/>
    <property type="match status" value="1"/>
</dbReference>
<keyword evidence="2" id="KW-0472">Membrane</keyword>
<dbReference type="InterPro" id="IPR033932">
    <property type="entry name" value="YtcJ-like"/>
</dbReference>
<keyword evidence="2" id="KW-1133">Transmembrane helix</keyword>
<dbReference type="Pfam" id="PF07969">
    <property type="entry name" value="Amidohydro_3"/>
    <property type="match status" value="1"/>
</dbReference>
<dbReference type="SUPFAM" id="SSF51556">
    <property type="entry name" value="Metallo-dependent hydrolases"/>
    <property type="match status" value="1"/>
</dbReference>
<name>A0A0C3J5X8_PISTI</name>
<gene>
    <name evidence="4" type="ORF">M404DRAFT_950351</name>
</gene>
<proteinExistence type="predicted"/>
<dbReference type="InterPro" id="IPR013108">
    <property type="entry name" value="Amidohydro_3"/>
</dbReference>
<dbReference type="OrthoDB" id="3501663at2759"/>
<feature type="transmembrane region" description="Helical" evidence="2">
    <location>
        <begin position="35"/>
        <end position="53"/>
    </location>
</feature>
<organism evidence="4 5">
    <name type="scientific">Pisolithus tinctorius Marx 270</name>
    <dbReference type="NCBI Taxonomy" id="870435"/>
    <lineage>
        <taxon>Eukaryota</taxon>
        <taxon>Fungi</taxon>
        <taxon>Dikarya</taxon>
        <taxon>Basidiomycota</taxon>
        <taxon>Agaricomycotina</taxon>
        <taxon>Agaricomycetes</taxon>
        <taxon>Agaricomycetidae</taxon>
        <taxon>Boletales</taxon>
        <taxon>Sclerodermatineae</taxon>
        <taxon>Pisolithaceae</taxon>
        <taxon>Pisolithus</taxon>
    </lineage>
</organism>
<dbReference type="PANTHER" id="PTHR22642">
    <property type="entry name" value="IMIDAZOLONEPROPIONASE"/>
    <property type="match status" value="1"/>
</dbReference>
<dbReference type="SUPFAM" id="SSF51338">
    <property type="entry name" value="Composite domain of metallo-dependent hydrolases"/>
    <property type="match status" value="1"/>
</dbReference>
<dbReference type="InterPro" id="IPR011059">
    <property type="entry name" value="Metal-dep_hydrolase_composite"/>
</dbReference>
<evidence type="ECO:0000256" key="1">
    <source>
        <dbReference type="SAM" id="MobiDB-lite"/>
    </source>
</evidence>
<dbReference type="AlphaFoldDB" id="A0A0C3J5X8"/>